<dbReference type="InterPro" id="IPR011993">
    <property type="entry name" value="PH-like_dom_sf"/>
</dbReference>
<dbReference type="AlphaFoldDB" id="A0AAN8ZPK9"/>
<comment type="caution">
    <text evidence="2">The sequence shown here is derived from an EMBL/GenBank/DDBJ whole genome shotgun (WGS) entry which is preliminary data.</text>
</comment>
<proteinExistence type="predicted"/>
<dbReference type="InterPro" id="IPR013625">
    <property type="entry name" value="PTB"/>
</dbReference>
<evidence type="ECO:0000259" key="1">
    <source>
        <dbReference type="Pfam" id="PF08416"/>
    </source>
</evidence>
<keyword evidence="3" id="KW-1185">Reference proteome</keyword>
<sequence>RVFGFVAKKGASRTENQCHILAELEPEQPATAICNFVTKVMMTSVSRPNLV</sequence>
<evidence type="ECO:0000313" key="3">
    <source>
        <dbReference type="Proteomes" id="UP001381693"/>
    </source>
</evidence>
<dbReference type="PANTHER" id="PTHR45734:SF10">
    <property type="entry name" value="BLISTERY, ISOFORM A"/>
    <property type="match status" value="1"/>
</dbReference>
<organism evidence="2 3">
    <name type="scientific">Halocaridina rubra</name>
    <name type="common">Hawaiian red shrimp</name>
    <dbReference type="NCBI Taxonomy" id="373956"/>
    <lineage>
        <taxon>Eukaryota</taxon>
        <taxon>Metazoa</taxon>
        <taxon>Ecdysozoa</taxon>
        <taxon>Arthropoda</taxon>
        <taxon>Crustacea</taxon>
        <taxon>Multicrustacea</taxon>
        <taxon>Malacostraca</taxon>
        <taxon>Eumalacostraca</taxon>
        <taxon>Eucarida</taxon>
        <taxon>Decapoda</taxon>
        <taxon>Pleocyemata</taxon>
        <taxon>Caridea</taxon>
        <taxon>Atyoidea</taxon>
        <taxon>Atyidae</taxon>
        <taxon>Halocaridina</taxon>
    </lineage>
</organism>
<dbReference type="Gene3D" id="2.30.29.30">
    <property type="entry name" value="Pleckstrin-homology domain (PH domain)/Phosphotyrosine-binding domain (PTB)"/>
    <property type="match status" value="1"/>
</dbReference>
<feature type="non-terminal residue" evidence="2">
    <location>
        <position position="1"/>
    </location>
</feature>
<accession>A0AAN8ZPK9</accession>
<dbReference type="Proteomes" id="UP001381693">
    <property type="component" value="Unassembled WGS sequence"/>
</dbReference>
<reference evidence="2 3" key="1">
    <citation type="submission" date="2023-11" db="EMBL/GenBank/DDBJ databases">
        <title>Halocaridina rubra genome assembly.</title>
        <authorList>
            <person name="Smith C."/>
        </authorList>
    </citation>
    <scope>NUCLEOTIDE SEQUENCE [LARGE SCALE GENOMIC DNA]</scope>
    <source>
        <strain evidence="2">EP-1</strain>
        <tissue evidence="2">Whole</tissue>
    </source>
</reference>
<dbReference type="Pfam" id="PF08416">
    <property type="entry name" value="PTB"/>
    <property type="match status" value="1"/>
</dbReference>
<dbReference type="EMBL" id="JAXCGZ010022716">
    <property type="protein sequence ID" value="KAK7026100.1"/>
    <property type="molecule type" value="Genomic_DNA"/>
</dbReference>
<dbReference type="PANTHER" id="PTHR45734">
    <property type="entry name" value="TENSIN"/>
    <property type="match status" value="1"/>
</dbReference>
<dbReference type="GO" id="GO:0005925">
    <property type="term" value="C:focal adhesion"/>
    <property type="evidence" value="ECO:0007669"/>
    <property type="project" value="TreeGrafter"/>
</dbReference>
<dbReference type="SUPFAM" id="SSF50729">
    <property type="entry name" value="PH domain-like"/>
    <property type="match status" value="1"/>
</dbReference>
<dbReference type="InterPro" id="IPR051484">
    <property type="entry name" value="Tensin_PTEN_phosphatase"/>
</dbReference>
<name>A0AAN8ZPK9_HALRR</name>
<feature type="domain" description="PTB" evidence="1">
    <location>
        <begin position="2"/>
        <end position="44"/>
    </location>
</feature>
<evidence type="ECO:0000313" key="2">
    <source>
        <dbReference type="EMBL" id="KAK7026100.1"/>
    </source>
</evidence>
<protein>
    <submittedName>
        <fullName evidence="2">Tensin-3</fullName>
    </submittedName>
</protein>
<gene>
    <name evidence="2" type="primary">TNS3_1</name>
    <name evidence="2" type="ORF">SK128_015036</name>
</gene>